<dbReference type="InterPro" id="IPR008271">
    <property type="entry name" value="Ser/Thr_kinase_AS"/>
</dbReference>
<dbReference type="PROSITE" id="PS00108">
    <property type="entry name" value="PROTEIN_KINASE_ST"/>
    <property type="match status" value="1"/>
</dbReference>
<dbReference type="Pfam" id="PF00069">
    <property type="entry name" value="Pkinase"/>
    <property type="match status" value="1"/>
</dbReference>
<dbReference type="Gene3D" id="1.25.40.10">
    <property type="entry name" value="Tetratricopeptide repeat domain"/>
    <property type="match status" value="2"/>
</dbReference>
<keyword evidence="7" id="KW-0812">Transmembrane</keyword>
<keyword evidence="4 5" id="KW-0067">ATP-binding</keyword>
<name>A0A4V2S2W7_9GAMM</name>
<comment type="caution">
    <text evidence="9">The sequence shown here is derived from an EMBL/GenBank/DDBJ whole genome shotgun (WGS) entry which is preliminary data.</text>
</comment>
<protein>
    <submittedName>
        <fullName evidence="9">Serine/threonine-protein kinase</fullName>
    </submittedName>
</protein>
<dbReference type="SMART" id="SM00220">
    <property type="entry name" value="S_TKc"/>
    <property type="match status" value="1"/>
</dbReference>
<evidence type="ECO:0000256" key="4">
    <source>
        <dbReference type="ARBA" id="ARBA00022840"/>
    </source>
</evidence>
<reference evidence="9 10" key="1">
    <citation type="journal article" date="2015" name="Stand. Genomic Sci.">
        <title>Genomic Encyclopedia of Bacterial and Archaeal Type Strains, Phase III: the genomes of soil and plant-associated and newly described type strains.</title>
        <authorList>
            <person name="Whitman W.B."/>
            <person name="Woyke T."/>
            <person name="Klenk H.P."/>
            <person name="Zhou Y."/>
            <person name="Lilburn T.G."/>
            <person name="Beck B.J."/>
            <person name="De Vos P."/>
            <person name="Vandamme P."/>
            <person name="Eisen J.A."/>
            <person name="Garrity G."/>
            <person name="Hugenholtz P."/>
            <person name="Kyrpides N.C."/>
        </authorList>
    </citation>
    <scope>NUCLEOTIDE SEQUENCE [LARGE SCALE GENOMIC DNA]</scope>
    <source>
        <strain evidence="9 10">A3</strain>
    </source>
</reference>
<evidence type="ECO:0000313" key="9">
    <source>
        <dbReference type="EMBL" id="TCO42080.1"/>
    </source>
</evidence>
<keyword evidence="7" id="KW-0472">Membrane</keyword>
<dbReference type="PROSITE" id="PS00107">
    <property type="entry name" value="PROTEIN_KINASE_ATP"/>
    <property type="match status" value="1"/>
</dbReference>
<dbReference type="PANTHER" id="PTHR43289">
    <property type="entry name" value="MITOGEN-ACTIVATED PROTEIN KINASE KINASE KINASE 20-RELATED"/>
    <property type="match status" value="1"/>
</dbReference>
<evidence type="ECO:0000256" key="6">
    <source>
        <dbReference type="SAM" id="MobiDB-lite"/>
    </source>
</evidence>
<dbReference type="GO" id="GO:0005524">
    <property type="term" value="F:ATP binding"/>
    <property type="evidence" value="ECO:0007669"/>
    <property type="project" value="UniProtKB-UniRule"/>
</dbReference>
<dbReference type="Proteomes" id="UP000294862">
    <property type="component" value="Unassembled WGS sequence"/>
</dbReference>
<dbReference type="PANTHER" id="PTHR43289:SF34">
    <property type="entry name" value="SERINE_THREONINE-PROTEIN KINASE YBDM-RELATED"/>
    <property type="match status" value="1"/>
</dbReference>
<keyword evidence="10" id="KW-1185">Reference proteome</keyword>
<sequence length="918" mass="97669">MSTTNLRDLFESAVALAPAERASFLDAHCPDAALRARVEALLRADAADGEPVSPRRLACLAHEIGDEPAAPPAGSRIGPFEIVRVIGEGGSSTVFEAHRVFDGATQHAALKLLRQSLLSPEARRRFAREQRVLLRLQHPNIARMIEGGVAPGGLAYIALELVDGVPITEHAQARGLAARERLQLFATVCRAVDAAHRALIVHRDLKPSNVLVTADGEVKLLDFGIAKLLADETGPDATVLPAFTPAYAAPEQIDGGAITTATDVHALGIVLGELLTGERGGGAASGGSHAGARNDAATPTRPRIGGDLGAIVAKATEPDPARRYASAGELAEEIRRVLEGRPVHARPQTRRYRLRRFVARHRGAVAATCAFLAALVGALGVALWQARVAHDEAARANRQTQRAETVRDFLVSLFEAAQPDLPRERRPTVEQLVDDAGAKVLRDAALAADARADLLLTLAKVSGAIGAYEREHALLDRALPDIDRLSPSAPEARRARVLRASALVAQARQDEAIALLAPLRAPLVAEGGADAVETLLVLVDALSAANRGDDALAVVADARAVAERVGDGSDALLLHVDVAHMRILVDAQRFAQGLALADAAWARWTARPREASRDALALWSSISLAAEMTGDLARADAAYREAIALAERLYVRPHPDTAWAIGTYGSFLVAKARYDDAEPYVLRALAMRRALFGDAHPDTLNSIAALGRLRSGQLRRDEARAAFEEGVAVCRRERIRHNVCPRLFGSLSQVLAGAGDFDGARARAVEAVAMQRELTGDGSAQLVGPLGFLARAQVAQGRHAEALATTDELLAIATRNGSAASKDAIYARFQRAQALFALGRNAEALELANAVVTAQKERSPDEKSTLFAMLALQARALSRARRHDEARAAAVEALAIEPRPRLLDPALPAELERIARGG</sequence>
<dbReference type="SMART" id="SM00028">
    <property type="entry name" value="TPR"/>
    <property type="match status" value="5"/>
</dbReference>
<dbReference type="Gene3D" id="1.10.510.10">
    <property type="entry name" value="Transferase(Phosphotransferase) domain 1"/>
    <property type="match status" value="1"/>
</dbReference>
<evidence type="ECO:0000256" key="3">
    <source>
        <dbReference type="ARBA" id="ARBA00022777"/>
    </source>
</evidence>
<dbReference type="InterPro" id="IPR019734">
    <property type="entry name" value="TPR_rpt"/>
</dbReference>
<evidence type="ECO:0000313" key="10">
    <source>
        <dbReference type="Proteomes" id="UP000294862"/>
    </source>
</evidence>
<keyword evidence="2 5" id="KW-0547">Nucleotide-binding</keyword>
<accession>A0A4V2S2W7</accession>
<dbReference type="AlphaFoldDB" id="A0A4V2S2W7"/>
<dbReference type="RefSeq" id="WP_131995173.1">
    <property type="nucleotide sequence ID" value="NZ_SLWQ01000002.1"/>
</dbReference>
<proteinExistence type="predicted"/>
<evidence type="ECO:0000256" key="5">
    <source>
        <dbReference type="PROSITE-ProRule" id="PRU10141"/>
    </source>
</evidence>
<dbReference type="CDD" id="cd14014">
    <property type="entry name" value="STKc_PknB_like"/>
    <property type="match status" value="1"/>
</dbReference>
<organism evidence="9 10">
    <name type="scientific">Dokdonella fugitiva</name>
    <dbReference type="NCBI Taxonomy" id="328517"/>
    <lineage>
        <taxon>Bacteria</taxon>
        <taxon>Pseudomonadati</taxon>
        <taxon>Pseudomonadota</taxon>
        <taxon>Gammaproteobacteria</taxon>
        <taxon>Lysobacterales</taxon>
        <taxon>Rhodanobacteraceae</taxon>
        <taxon>Dokdonella</taxon>
    </lineage>
</organism>
<dbReference type="GO" id="GO:0004674">
    <property type="term" value="F:protein serine/threonine kinase activity"/>
    <property type="evidence" value="ECO:0007669"/>
    <property type="project" value="TreeGrafter"/>
</dbReference>
<dbReference type="InterPro" id="IPR011009">
    <property type="entry name" value="Kinase-like_dom_sf"/>
</dbReference>
<dbReference type="InterPro" id="IPR011990">
    <property type="entry name" value="TPR-like_helical_dom_sf"/>
</dbReference>
<evidence type="ECO:0000259" key="8">
    <source>
        <dbReference type="PROSITE" id="PS50011"/>
    </source>
</evidence>
<feature type="binding site" evidence="5">
    <location>
        <position position="111"/>
    </location>
    <ligand>
        <name>ATP</name>
        <dbReference type="ChEBI" id="CHEBI:30616"/>
    </ligand>
</feature>
<dbReference type="SUPFAM" id="SSF48452">
    <property type="entry name" value="TPR-like"/>
    <property type="match status" value="2"/>
</dbReference>
<evidence type="ECO:0000256" key="7">
    <source>
        <dbReference type="SAM" id="Phobius"/>
    </source>
</evidence>
<feature type="region of interest" description="Disordered" evidence="6">
    <location>
        <begin position="281"/>
        <end position="303"/>
    </location>
</feature>
<dbReference type="EMBL" id="SLWQ01000002">
    <property type="protein sequence ID" value="TCO42080.1"/>
    <property type="molecule type" value="Genomic_DNA"/>
</dbReference>
<keyword evidence="3 9" id="KW-0418">Kinase</keyword>
<evidence type="ECO:0000256" key="2">
    <source>
        <dbReference type="ARBA" id="ARBA00022741"/>
    </source>
</evidence>
<dbReference type="PROSITE" id="PS50011">
    <property type="entry name" value="PROTEIN_KINASE_DOM"/>
    <property type="match status" value="1"/>
</dbReference>
<keyword evidence="1" id="KW-0808">Transferase</keyword>
<feature type="transmembrane region" description="Helical" evidence="7">
    <location>
        <begin position="363"/>
        <end position="384"/>
    </location>
</feature>
<feature type="domain" description="Protein kinase" evidence="8">
    <location>
        <begin position="80"/>
        <end position="338"/>
    </location>
</feature>
<dbReference type="Gene3D" id="3.30.200.20">
    <property type="entry name" value="Phosphorylase Kinase, domain 1"/>
    <property type="match status" value="1"/>
</dbReference>
<evidence type="ECO:0000256" key="1">
    <source>
        <dbReference type="ARBA" id="ARBA00022679"/>
    </source>
</evidence>
<keyword evidence="7" id="KW-1133">Transmembrane helix</keyword>
<dbReference type="InterPro" id="IPR000719">
    <property type="entry name" value="Prot_kinase_dom"/>
</dbReference>
<dbReference type="SUPFAM" id="SSF56112">
    <property type="entry name" value="Protein kinase-like (PK-like)"/>
    <property type="match status" value="1"/>
</dbReference>
<dbReference type="Pfam" id="PF13424">
    <property type="entry name" value="TPR_12"/>
    <property type="match status" value="1"/>
</dbReference>
<gene>
    <name evidence="9" type="ORF">EV148_102439</name>
</gene>
<dbReference type="InterPro" id="IPR017441">
    <property type="entry name" value="Protein_kinase_ATP_BS"/>
</dbReference>